<comment type="subcellular location">
    <subcellularLocation>
        <location evidence="1">Cell junction</location>
        <location evidence="1">Gap junction</location>
    </subcellularLocation>
    <subcellularLocation>
        <location evidence="2 12">Cell membrane</location>
        <topology evidence="2 12">Multi-pass membrane protein</topology>
    </subcellularLocation>
</comment>
<keyword evidence="9 12" id="KW-0406">Ion transport</keyword>
<keyword evidence="14" id="KW-1185">Reference proteome</keyword>
<dbReference type="PANTHER" id="PTHR11893">
    <property type="entry name" value="INNEXIN"/>
    <property type="match status" value="1"/>
</dbReference>
<keyword evidence="3 12" id="KW-0813">Transport</keyword>
<dbReference type="GO" id="GO:0005243">
    <property type="term" value="F:gap junction channel activity"/>
    <property type="evidence" value="ECO:0007669"/>
    <property type="project" value="TreeGrafter"/>
</dbReference>
<keyword evidence="11 12" id="KW-0407">Ion channel</keyword>
<proteinExistence type="inferred from homology"/>
<feature type="transmembrane region" description="Helical" evidence="12">
    <location>
        <begin position="114"/>
        <end position="131"/>
    </location>
</feature>
<evidence type="ECO:0000256" key="5">
    <source>
        <dbReference type="ARBA" id="ARBA00022692"/>
    </source>
</evidence>
<dbReference type="PANTHER" id="PTHR11893:SF39">
    <property type="entry name" value="INNEXIN INX1"/>
    <property type="match status" value="1"/>
</dbReference>
<comment type="function">
    <text evidence="12">Structural component of the gap junctions.</text>
</comment>
<evidence type="ECO:0000256" key="3">
    <source>
        <dbReference type="ARBA" id="ARBA00022448"/>
    </source>
</evidence>
<dbReference type="PROSITE" id="PS51013">
    <property type="entry name" value="PANNEXIN"/>
    <property type="match status" value="1"/>
</dbReference>
<comment type="similarity">
    <text evidence="12">Belongs to the pannexin family.</text>
</comment>
<gene>
    <name evidence="13" type="primary">inx-5</name>
    <name evidence="12" type="synonym">inx</name>
    <name evidence="13" type="ORF">Anas_08230</name>
</gene>
<dbReference type="AlphaFoldDB" id="A0A5N5TBA8"/>
<organism evidence="13 14">
    <name type="scientific">Armadillidium nasatum</name>
    <dbReference type="NCBI Taxonomy" id="96803"/>
    <lineage>
        <taxon>Eukaryota</taxon>
        <taxon>Metazoa</taxon>
        <taxon>Ecdysozoa</taxon>
        <taxon>Arthropoda</taxon>
        <taxon>Crustacea</taxon>
        <taxon>Multicrustacea</taxon>
        <taxon>Malacostraca</taxon>
        <taxon>Eumalacostraca</taxon>
        <taxon>Peracarida</taxon>
        <taxon>Isopoda</taxon>
        <taxon>Oniscidea</taxon>
        <taxon>Crinocheta</taxon>
        <taxon>Armadillidiidae</taxon>
        <taxon>Armadillidium</taxon>
    </lineage>
</organism>
<keyword evidence="10 12" id="KW-0472">Membrane</keyword>
<name>A0A5N5TBA8_9CRUS</name>
<protein>
    <recommendedName>
        <fullName evidence="12">Innexin</fullName>
    </recommendedName>
</protein>
<evidence type="ECO:0000256" key="11">
    <source>
        <dbReference type="ARBA" id="ARBA00023303"/>
    </source>
</evidence>
<keyword evidence="7" id="KW-0965">Cell junction</keyword>
<comment type="caution">
    <text evidence="13">The sequence shown here is derived from an EMBL/GenBank/DDBJ whole genome shotgun (WGS) entry which is preliminary data.</text>
</comment>
<evidence type="ECO:0000256" key="8">
    <source>
        <dbReference type="ARBA" id="ARBA00022989"/>
    </source>
</evidence>
<dbReference type="GO" id="GO:0005921">
    <property type="term" value="C:gap junction"/>
    <property type="evidence" value="ECO:0007669"/>
    <property type="project" value="UniProtKB-SubCell"/>
</dbReference>
<evidence type="ECO:0000256" key="1">
    <source>
        <dbReference type="ARBA" id="ARBA00004610"/>
    </source>
</evidence>
<dbReference type="EMBL" id="SEYY01008146">
    <property type="protein sequence ID" value="KAB7502250.1"/>
    <property type="molecule type" value="Genomic_DNA"/>
</dbReference>
<evidence type="ECO:0000256" key="10">
    <source>
        <dbReference type="ARBA" id="ARBA00023136"/>
    </source>
</evidence>
<dbReference type="InterPro" id="IPR000990">
    <property type="entry name" value="Innexin"/>
</dbReference>
<dbReference type="GO" id="GO:0034220">
    <property type="term" value="P:monoatomic ion transmembrane transport"/>
    <property type="evidence" value="ECO:0007669"/>
    <property type="project" value="UniProtKB-KW"/>
</dbReference>
<dbReference type="Pfam" id="PF00876">
    <property type="entry name" value="Innexin"/>
    <property type="match status" value="1"/>
</dbReference>
<evidence type="ECO:0000256" key="4">
    <source>
        <dbReference type="ARBA" id="ARBA00022475"/>
    </source>
</evidence>
<evidence type="ECO:0000256" key="7">
    <source>
        <dbReference type="ARBA" id="ARBA00022949"/>
    </source>
</evidence>
<dbReference type="GO" id="GO:0005886">
    <property type="term" value="C:plasma membrane"/>
    <property type="evidence" value="ECO:0007669"/>
    <property type="project" value="UniProtKB-SubCell"/>
</dbReference>
<evidence type="ECO:0000256" key="9">
    <source>
        <dbReference type="ARBA" id="ARBA00023065"/>
    </source>
</evidence>
<dbReference type="PRINTS" id="PR01262">
    <property type="entry name" value="INNEXIN"/>
</dbReference>
<evidence type="ECO:0000256" key="6">
    <source>
        <dbReference type="ARBA" id="ARBA00022868"/>
    </source>
</evidence>
<evidence type="ECO:0000256" key="12">
    <source>
        <dbReference type="RuleBase" id="RU010713"/>
    </source>
</evidence>
<accession>A0A5N5TBA8</accession>
<evidence type="ECO:0000256" key="2">
    <source>
        <dbReference type="ARBA" id="ARBA00004651"/>
    </source>
</evidence>
<dbReference type="Proteomes" id="UP000326759">
    <property type="component" value="Unassembled WGS sequence"/>
</dbReference>
<comment type="caution">
    <text evidence="12">Lacks conserved residue(s) required for the propagation of feature annotation.</text>
</comment>
<sequence length="188" mass="22095">MSAIAYLSSLKEFIAKAEFNSENAIFRLHYQFTVCVLLGSSILLTATEFFGTPINCITNLPANVINTYCWISSTFTIHDYYIREQGVQQAHAGVFSPDSYTEEEMEEKWRFHNYYQWVVFFLCFMAFLCYLPKLIWNMSEGGLIEAIGKGLKKGLHKEEDICCRKNTLVEYVSTHIRVCFTYYYYYYY</sequence>
<keyword evidence="8 12" id="KW-1133">Transmembrane helix</keyword>
<keyword evidence="6" id="KW-0303">Gap junction</keyword>
<evidence type="ECO:0000313" key="13">
    <source>
        <dbReference type="EMBL" id="KAB7502250.1"/>
    </source>
</evidence>
<dbReference type="OrthoDB" id="6330523at2759"/>
<reference evidence="13 14" key="1">
    <citation type="journal article" date="2019" name="PLoS Biol.">
        <title>Sex chromosomes control vertical transmission of feminizing Wolbachia symbionts in an isopod.</title>
        <authorList>
            <person name="Becking T."/>
            <person name="Chebbi M.A."/>
            <person name="Giraud I."/>
            <person name="Moumen B."/>
            <person name="Laverre T."/>
            <person name="Caubet Y."/>
            <person name="Peccoud J."/>
            <person name="Gilbert C."/>
            <person name="Cordaux R."/>
        </authorList>
    </citation>
    <scope>NUCLEOTIDE SEQUENCE [LARGE SCALE GENOMIC DNA]</scope>
    <source>
        <strain evidence="13">ANa2</strain>
        <tissue evidence="13">Whole body excluding digestive tract and cuticle</tissue>
    </source>
</reference>
<evidence type="ECO:0000313" key="14">
    <source>
        <dbReference type="Proteomes" id="UP000326759"/>
    </source>
</evidence>
<keyword evidence="5 12" id="KW-0812">Transmembrane</keyword>
<keyword evidence="4" id="KW-1003">Cell membrane</keyword>